<sequence length="1098" mass="119519">MPRTLSYAHAARLLGGDRSRVLSALDTLAGGALLGTAVAVPAVLALFDAKAEFVRLSHDLVRTVSERRAGLTRYDRTERLAGAHRVLVATAFFEALSEADLPLRFGDLALTEREQVAVAGAHWADHGPLLRAFFGGGVPAPAPEQAYQDFRAALEGYYRDVGDRLRRFVAGLAAWERLGLGEWQRFDAVLEVLPARAVDRHQDLLGRLAGEFPEVSFWAGLREHAATRAELRQLSAALGDLERLLRHISTGRAPDDRRAALATAYAAELARSIVESGDVPAGIRVPTLGAAYVPPLCRVAALGSDARPSDESWWLDQPVREDLSEFLAGYLTTPGAVEAPLLVLGQPGSGKSVLTRVLAAQLPAADFLLVRVVLRDVPAAADLQDQIEYAVRAATGERLDWPALVRSAGDALPVVLLDGFDELLQATGVSQTDYLLKVAAFQRREADQGRPVVVMVTSRTSVADRARPPEGSVGLRLEPFDEERVAAWLTTWNTVNADEFVAREVAPLDLPTVLAHRELAGQPLLLLMLALYDADGNALRSAGVLRKDELYERLLRRFAHREVVKHRPGLPPGEVDRAVEVELRRLSVVAFAMFNRNAQWVTEAQLETDLLALFGAAPAPGPPADLRAPLGHAEIVLGRFFFVHRARAERDNSRLETYEFLHATFGEFLVARFAWQALTDIAAREAAATMSFGGGPPEDDLLHALLSYAALSGRTPILGFLTGLMSGVPAEGRAGLTELLVGLFQTAHHARPSRRFESYQPHPLPVPARHAAYSANLLLLALSAAGTLHGSRLYPGRNVVACWHRETLLWQSQLGSQDWSSMVETLLLDRLRTGDDDVRDIALRITTDPVAWQPRPIDPLWTYGLPPDRSLGFIRPGQSWVQLARRAYLRCAIDDDVLIHALEPAVAAHPAGINGFLVTPQAGAGSGLHDVLALVMFPSPDRTVAERLDGYLRVARSLTALQTDIDVLFRFTALVLDRLADDSDLPAELAYQVMASLPLYLVTDNRLAEALLRCGLVFLGRDRIVDRRLGALLGVEALDESFVSGVDRELAAEAFVRLAETETIIAVSGPSLAALAASVKSDPELRARYERALQGTAD</sequence>
<dbReference type="EMBL" id="JADBEB010000001">
    <property type="protein sequence ID" value="MBE1492568.1"/>
    <property type="molecule type" value="Genomic_DNA"/>
</dbReference>
<dbReference type="AlphaFoldDB" id="A0A927R486"/>
<dbReference type="SUPFAM" id="SSF52540">
    <property type="entry name" value="P-loop containing nucleoside triphosphate hydrolases"/>
    <property type="match status" value="1"/>
</dbReference>
<evidence type="ECO:0000256" key="1">
    <source>
        <dbReference type="SAM" id="Phobius"/>
    </source>
</evidence>
<dbReference type="InterPro" id="IPR027417">
    <property type="entry name" value="P-loop_NTPase"/>
</dbReference>
<dbReference type="InterPro" id="IPR054567">
    <property type="entry name" value="NNH7"/>
</dbReference>
<keyword evidence="1" id="KW-1133">Transmembrane helix</keyword>
<comment type="caution">
    <text evidence="3">The sequence shown here is derived from an EMBL/GenBank/DDBJ whole genome shotgun (WGS) entry which is preliminary data.</text>
</comment>
<keyword evidence="1" id="KW-0472">Membrane</keyword>
<keyword evidence="1" id="KW-0812">Transmembrane</keyword>
<accession>A0A927R486</accession>
<dbReference type="Pfam" id="PF22738">
    <property type="entry name" value="NNH7"/>
    <property type="match status" value="1"/>
</dbReference>
<keyword evidence="4" id="KW-1185">Reference proteome</keyword>
<dbReference type="Gene3D" id="3.40.50.300">
    <property type="entry name" value="P-loop containing nucleotide triphosphate hydrolases"/>
    <property type="match status" value="1"/>
</dbReference>
<evidence type="ECO:0000313" key="3">
    <source>
        <dbReference type="EMBL" id="MBE1492568.1"/>
    </source>
</evidence>
<feature type="domain" description="NACHT N-terminal Helical" evidence="2">
    <location>
        <begin position="3"/>
        <end position="223"/>
    </location>
</feature>
<evidence type="ECO:0000313" key="4">
    <source>
        <dbReference type="Proteomes" id="UP000649753"/>
    </source>
</evidence>
<feature type="transmembrane region" description="Helical" evidence="1">
    <location>
        <begin position="21"/>
        <end position="47"/>
    </location>
</feature>
<name>A0A927R486_9ACTN</name>
<gene>
    <name evidence="3" type="ORF">H4W31_008206</name>
</gene>
<reference evidence="3" key="1">
    <citation type="submission" date="2020-10" db="EMBL/GenBank/DDBJ databases">
        <title>Sequencing the genomes of 1000 actinobacteria strains.</title>
        <authorList>
            <person name="Klenk H.-P."/>
        </authorList>
    </citation>
    <scope>NUCLEOTIDE SEQUENCE</scope>
    <source>
        <strain evidence="3">DSM 46832</strain>
    </source>
</reference>
<evidence type="ECO:0000259" key="2">
    <source>
        <dbReference type="Pfam" id="PF22738"/>
    </source>
</evidence>
<dbReference type="RefSeq" id="WP_192771452.1">
    <property type="nucleotide sequence ID" value="NZ_JADBEB010000001.1"/>
</dbReference>
<dbReference type="Proteomes" id="UP000649753">
    <property type="component" value="Unassembled WGS sequence"/>
</dbReference>
<protein>
    <recommendedName>
        <fullName evidence="2">NACHT N-terminal Helical domain-containing protein</fullName>
    </recommendedName>
</protein>
<organism evidence="3 4">
    <name type="scientific">Plantactinospora soyae</name>
    <dbReference type="NCBI Taxonomy" id="1544732"/>
    <lineage>
        <taxon>Bacteria</taxon>
        <taxon>Bacillati</taxon>
        <taxon>Actinomycetota</taxon>
        <taxon>Actinomycetes</taxon>
        <taxon>Micromonosporales</taxon>
        <taxon>Micromonosporaceae</taxon>
        <taxon>Plantactinospora</taxon>
    </lineage>
</organism>
<proteinExistence type="predicted"/>